<dbReference type="PANTHER" id="PTHR48020:SF12">
    <property type="entry name" value="PROTON MYO-INOSITOL COTRANSPORTER"/>
    <property type="match status" value="1"/>
</dbReference>
<dbReference type="GO" id="GO:0005886">
    <property type="term" value="C:plasma membrane"/>
    <property type="evidence" value="ECO:0007669"/>
    <property type="project" value="UniProtKB-SubCell"/>
</dbReference>
<keyword evidence="5 12" id="KW-0762">Sugar transport</keyword>
<feature type="transmembrane region" description="Helical" evidence="10">
    <location>
        <begin position="138"/>
        <end position="159"/>
    </location>
</feature>
<evidence type="ECO:0000313" key="13">
    <source>
        <dbReference type="Proteomes" id="UP000239735"/>
    </source>
</evidence>
<proteinExistence type="inferred from homology"/>
<gene>
    <name evidence="12" type="ORF">SBA5_650007</name>
</gene>
<dbReference type="InterPro" id="IPR020846">
    <property type="entry name" value="MFS_dom"/>
</dbReference>
<name>A0A2N9LYT6_9BACT</name>
<dbReference type="Gene3D" id="1.20.1250.20">
    <property type="entry name" value="MFS general substrate transporter like domains"/>
    <property type="match status" value="2"/>
</dbReference>
<organism evidence="12 13">
    <name type="scientific">Candidatus Sulfuritelmatomonas gaucii</name>
    <dbReference type="NCBI Taxonomy" id="2043161"/>
    <lineage>
        <taxon>Bacteria</taxon>
        <taxon>Pseudomonadati</taxon>
        <taxon>Acidobacteriota</taxon>
        <taxon>Terriglobia</taxon>
        <taxon>Terriglobales</taxon>
        <taxon>Acidobacteriaceae</taxon>
        <taxon>Candidatus Sulfuritelmatomonas</taxon>
    </lineage>
</organism>
<evidence type="ECO:0000256" key="6">
    <source>
        <dbReference type="ARBA" id="ARBA00022692"/>
    </source>
</evidence>
<dbReference type="Pfam" id="PF00083">
    <property type="entry name" value="Sugar_tr"/>
    <property type="match status" value="1"/>
</dbReference>
<dbReference type="SUPFAM" id="SSF103473">
    <property type="entry name" value="MFS general substrate transporter"/>
    <property type="match status" value="1"/>
</dbReference>
<evidence type="ECO:0000259" key="11">
    <source>
        <dbReference type="PROSITE" id="PS50850"/>
    </source>
</evidence>
<dbReference type="GO" id="GO:0022857">
    <property type="term" value="F:transmembrane transporter activity"/>
    <property type="evidence" value="ECO:0007669"/>
    <property type="project" value="InterPro"/>
</dbReference>
<dbReference type="OrthoDB" id="9783823at2"/>
<feature type="transmembrane region" description="Helical" evidence="10">
    <location>
        <begin position="377"/>
        <end position="400"/>
    </location>
</feature>
<keyword evidence="4" id="KW-1003">Cell membrane</keyword>
<feature type="transmembrane region" description="Helical" evidence="10">
    <location>
        <begin position="406"/>
        <end position="427"/>
    </location>
</feature>
<dbReference type="EMBL" id="OKRB01000125">
    <property type="protein sequence ID" value="SPE28369.1"/>
    <property type="molecule type" value="Genomic_DNA"/>
</dbReference>
<feature type="domain" description="Major facilitator superfamily (MFS) profile" evidence="11">
    <location>
        <begin position="13"/>
        <end position="431"/>
    </location>
</feature>
<evidence type="ECO:0000256" key="5">
    <source>
        <dbReference type="ARBA" id="ARBA00022597"/>
    </source>
</evidence>
<dbReference type="InterPro" id="IPR005829">
    <property type="entry name" value="Sugar_transporter_CS"/>
</dbReference>
<evidence type="ECO:0000256" key="9">
    <source>
        <dbReference type="RuleBase" id="RU003346"/>
    </source>
</evidence>
<keyword evidence="6 10" id="KW-0812">Transmembrane</keyword>
<dbReference type="InterPro" id="IPR005828">
    <property type="entry name" value="MFS_sugar_transport-like"/>
</dbReference>
<dbReference type="InterPro" id="IPR050814">
    <property type="entry name" value="Myo-inositol_Transporter"/>
</dbReference>
<evidence type="ECO:0000256" key="2">
    <source>
        <dbReference type="ARBA" id="ARBA00010992"/>
    </source>
</evidence>
<keyword evidence="3 9" id="KW-0813">Transport</keyword>
<evidence type="ECO:0000256" key="8">
    <source>
        <dbReference type="ARBA" id="ARBA00023136"/>
    </source>
</evidence>
<keyword evidence="8 10" id="KW-0472">Membrane</keyword>
<feature type="transmembrane region" description="Helical" evidence="10">
    <location>
        <begin position="286"/>
        <end position="305"/>
    </location>
</feature>
<feature type="transmembrane region" description="Helical" evidence="10">
    <location>
        <begin position="165"/>
        <end position="187"/>
    </location>
</feature>
<reference evidence="13" key="1">
    <citation type="submission" date="2018-02" db="EMBL/GenBank/DDBJ databases">
        <authorList>
            <person name="Hausmann B."/>
        </authorList>
    </citation>
    <scope>NUCLEOTIDE SEQUENCE [LARGE SCALE GENOMIC DNA]</scope>
    <source>
        <strain evidence="13">Peat soil MAG SbA5</strain>
    </source>
</reference>
<dbReference type="PANTHER" id="PTHR48020">
    <property type="entry name" value="PROTON MYO-INOSITOL COTRANSPORTER"/>
    <property type="match status" value="1"/>
</dbReference>
<accession>A0A2N9LYT6</accession>
<dbReference type="InterPro" id="IPR003663">
    <property type="entry name" value="Sugar/inositol_transpt"/>
</dbReference>
<dbReference type="PROSITE" id="PS50850">
    <property type="entry name" value="MFS"/>
    <property type="match status" value="1"/>
</dbReference>
<comment type="similarity">
    <text evidence="2 9">Belongs to the major facilitator superfamily. Sugar transporter (TC 2.A.1.1) family.</text>
</comment>
<dbReference type="FunFam" id="1.20.1250.20:FF:000218">
    <property type="entry name" value="facilitated trehalose transporter Tret1"/>
    <property type="match status" value="1"/>
</dbReference>
<dbReference type="PROSITE" id="PS00217">
    <property type="entry name" value="SUGAR_TRANSPORT_2"/>
    <property type="match status" value="1"/>
</dbReference>
<sequence length="454" mass="49610">MSKGMNLRYVIFLACTAALGGLLFGFDVAIITGAGSFLARHFALSDISLGWAFSSLLFGCVLGSFAAGRLTDRLGRKRMLVWVAALFAVTSVATALAPSFALFICARFLGGVAVGGVSLLSPMYVSEVSPPHIRGRMGTFYQMSIVTGILISYCINYLLRNTGPANWRWMFLTGTVPSFVFLILIALAPETPRFLVRVGQTREAFLLLERIENEETAQKEIAAITEALKEKQQTWHNVLRPGVRRALAASACLAILIHVSGINTIIDYAPSIFLSAGFKVDSALASTFIIGVNNVLFTMVAFWVIDRHGRKPLYITGSLGMMLALCGLLAAAVAGHFHGALVLLLVLLYLAFFSSCVGPVFWTLVPEIFPSDVRGTAMTVPVLLQWVANAVVVLFFPYAFHVIGKAVTLAFLAVMSLTQAIFTWRYLPETKNKPLEEIEQYWLAPKPENTRQPV</sequence>
<feature type="transmembrane region" description="Helical" evidence="10">
    <location>
        <begin position="80"/>
        <end position="102"/>
    </location>
</feature>
<feature type="transmembrane region" description="Helical" evidence="10">
    <location>
        <begin position="312"/>
        <end position="334"/>
    </location>
</feature>
<feature type="transmembrane region" description="Helical" evidence="10">
    <location>
        <begin position="246"/>
        <end position="266"/>
    </location>
</feature>
<evidence type="ECO:0000313" key="12">
    <source>
        <dbReference type="EMBL" id="SPE28369.1"/>
    </source>
</evidence>
<protein>
    <submittedName>
        <fullName evidence="12">Sugar transporter</fullName>
    </submittedName>
</protein>
<evidence type="ECO:0000256" key="4">
    <source>
        <dbReference type="ARBA" id="ARBA00022475"/>
    </source>
</evidence>
<comment type="subcellular location">
    <subcellularLocation>
        <location evidence="1">Cell membrane</location>
        <topology evidence="1">Multi-pass membrane protein</topology>
    </subcellularLocation>
</comment>
<evidence type="ECO:0000256" key="7">
    <source>
        <dbReference type="ARBA" id="ARBA00022989"/>
    </source>
</evidence>
<feature type="transmembrane region" description="Helical" evidence="10">
    <location>
        <begin position="49"/>
        <end position="68"/>
    </location>
</feature>
<feature type="transmembrane region" description="Helical" evidence="10">
    <location>
        <begin position="108"/>
        <end position="126"/>
    </location>
</feature>
<dbReference type="PRINTS" id="PR00171">
    <property type="entry name" value="SUGRTRNSPORT"/>
</dbReference>
<evidence type="ECO:0000256" key="10">
    <source>
        <dbReference type="SAM" id="Phobius"/>
    </source>
</evidence>
<evidence type="ECO:0000256" key="3">
    <source>
        <dbReference type="ARBA" id="ARBA00022448"/>
    </source>
</evidence>
<dbReference type="InterPro" id="IPR036259">
    <property type="entry name" value="MFS_trans_sf"/>
</dbReference>
<dbReference type="AlphaFoldDB" id="A0A2N9LYT6"/>
<dbReference type="NCBIfam" id="TIGR00879">
    <property type="entry name" value="SP"/>
    <property type="match status" value="1"/>
</dbReference>
<evidence type="ECO:0000256" key="1">
    <source>
        <dbReference type="ARBA" id="ARBA00004651"/>
    </source>
</evidence>
<keyword evidence="7 10" id="KW-1133">Transmembrane helix</keyword>
<dbReference type="Proteomes" id="UP000239735">
    <property type="component" value="Unassembled WGS sequence"/>
</dbReference>
<feature type="transmembrane region" description="Helical" evidence="10">
    <location>
        <begin position="340"/>
        <end position="365"/>
    </location>
</feature>